<keyword evidence="1" id="KW-0812">Transmembrane</keyword>
<feature type="transmembrane region" description="Helical" evidence="1">
    <location>
        <begin position="255"/>
        <end position="278"/>
    </location>
</feature>
<dbReference type="OrthoDB" id="581211at2"/>
<dbReference type="Proteomes" id="UP000275256">
    <property type="component" value="Unassembled WGS sequence"/>
</dbReference>
<feature type="transmembrane region" description="Helical" evidence="1">
    <location>
        <begin position="215"/>
        <end position="235"/>
    </location>
</feature>
<dbReference type="SUPFAM" id="SSF52151">
    <property type="entry name" value="FabD/lysophospholipase-like"/>
    <property type="match status" value="1"/>
</dbReference>
<feature type="transmembrane region" description="Helical" evidence="1">
    <location>
        <begin position="376"/>
        <end position="398"/>
    </location>
</feature>
<dbReference type="InterPro" id="IPR016035">
    <property type="entry name" value="Acyl_Trfase/lysoPLipase"/>
</dbReference>
<keyword evidence="3" id="KW-1185">Reference proteome</keyword>
<feature type="transmembrane region" description="Helical" evidence="1">
    <location>
        <begin position="22"/>
        <end position="38"/>
    </location>
</feature>
<evidence type="ECO:0000313" key="2">
    <source>
        <dbReference type="EMBL" id="RMB61391.1"/>
    </source>
</evidence>
<dbReference type="AlphaFoldDB" id="A0A3M0G8N0"/>
<evidence type="ECO:0000313" key="3">
    <source>
        <dbReference type="Proteomes" id="UP000275256"/>
    </source>
</evidence>
<dbReference type="EMBL" id="REFW01000001">
    <property type="protein sequence ID" value="RMB61391.1"/>
    <property type="molecule type" value="Genomic_DNA"/>
</dbReference>
<organism evidence="2 3">
    <name type="scientific">Tessaracoccus antarcticus</name>
    <dbReference type="NCBI Taxonomy" id="2479848"/>
    <lineage>
        <taxon>Bacteria</taxon>
        <taxon>Bacillati</taxon>
        <taxon>Actinomycetota</taxon>
        <taxon>Actinomycetes</taxon>
        <taxon>Propionibacteriales</taxon>
        <taxon>Propionibacteriaceae</taxon>
        <taxon>Tessaracoccus</taxon>
    </lineage>
</organism>
<keyword evidence="1" id="KW-1133">Transmembrane helix</keyword>
<sequence length="1001" mass="104952">MDAQSAEAVASEVRSELPTRELVLVTVIVGVYIALGEVDRLISRVSSEGYAASMSAASAVHSPVPFPTSQSHPWLTLHNLGSSADGFVWAYTVIDSGLALTYGFLLWSLLHQLRKRRVISYWAPVRVLTSVRPGLAWAAAAFDILENVLLLLIVVTGSPQTDMSPGLALAASVATDLKWVALLMAVVPLLYAAVATVRGRAWMGRWGQALYKQRFSLLAVVPIAALALVPGPGIFDQLPDVQRSWLEVGNGRGYAGLVHASVAVVVLGVVTFGLFILGRLFTDDAIRRSLDAGDRPRTLLWQWLFGPVVAGAAAVVVVIVPGGSIRWLPLIAFCSVPLIIVGVSWWLRTHRSQLKPPPAVARPLPISEIWRVGDMLALAGVVVASLGLLRSYTVLLMLWEGNVAQFMMPVIGLVSAALAWRHGVWALTWFGSKIPLVRELITPAVGANLAQSSTLAAQSHVPVRPEQRGPWLLAWVCILFSTVFLVVLAVAPVPVAAAIGVLGAVMVGLGLLMLLVGASAAVHALWAPPEIFWTKWLRIRESPVVTLVTIAVVAASAAGSSPDIHGIRADASTPAPSTTYAAAVAQWQERTTDCLVTAPNGTRARPMLLVAAKGGGIRAAYWTAAVLKVLAENTDCGIASIAVASGVSGGAVGLEVARVVPVDASAEAVWQMGDGNALSQASLGLLVRDPAFTVTGVPPLIDGRWLDRAGLMETAWEEKVPALAGDFYAPPTDGGLDAPLVLNSTDATSGCRVLVTHLAVGVDADAAIRCTDAGAPLAYSRDIRTYMPRAGVEPGLDDVCLRGLRGSTAAMLAARFPYVTPSGVVGPCGATPRAQLIDGGYAEGTGLGSLVDMAPKLLAKVPEDVPVLPIVVFLDNGRGGDLLPTPPQTRSELLIPPLGSLTAGKTQNSTAAWLQRAQALAAGPNVVKPKVFVIAQGSAPAVEAPLGWVLSHASRADMDGSLDEQVLAACQGQAVVDDPGEAQSQSHPNLQVLLRLLGSCE</sequence>
<evidence type="ECO:0000256" key="1">
    <source>
        <dbReference type="SAM" id="Phobius"/>
    </source>
</evidence>
<gene>
    <name evidence="2" type="ORF">EAX62_01665</name>
</gene>
<feature type="transmembrane region" description="Helical" evidence="1">
    <location>
        <begin position="327"/>
        <end position="347"/>
    </location>
</feature>
<name>A0A3M0G8N0_9ACTN</name>
<feature type="transmembrane region" description="Helical" evidence="1">
    <location>
        <begin position="472"/>
        <end position="491"/>
    </location>
</feature>
<accession>A0A3M0G8N0</accession>
<protein>
    <recommendedName>
        <fullName evidence="4">PNPLA domain-containing protein</fullName>
    </recommendedName>
</protein>
<feature type="transmembrane region" description="Helical" evidence="1">
    <location>
        <begin position="135"/>
        <end position="157"/>
    </location>
</feature>
<feature type="transmembrane region" description="Helical" evidence="1">
    <location>
        <begin position="177"/>
        <end position="194"/>
    </location>
</feature>
<proteinExistence type="predicted"/>
<dbReference type="RefSeq" id="WP_121899939.1">
    <property type="nucleotide sequence ID" value="NZ_REFW01000001.1"/>
</dbReference>
<reference evidence="2 3" key="1">
    <citation type="submission" date="2018-10" db="EMBL/GenBank/DDBJ databases">
        <title>Tessaracoccus antarcticuss sp. nov., isolated from sediment.</title>
        <authorList>
            <person name="Zhou L.Y."/>
            <person name="Du Z.J."/>
        </authorList>
    </citation>
    <scope>NUCLEOTIDE SEQUENCE [LARGE SCALE GENOMIC DNA]</scope>
    <source>
        <strain evidence="2 3">JDX10</strain>
    </source>
</reference>
<feature type="transmembrane region" description="Helical" evidence="1">
    <location>
        <begin position="497"/>
        <end position="522"/>
    </location>
</feature>
<evidence type="ECO:0008006" key="4">
    <source>
        <dbReference type="Google" id="ProtNLM"/>
    </source>
</evidence>
<comment type="caution">
    <text evidence="2">The sequence shown here is derived from an EMBL/GenBank/DDBJ whole genome shotgun (WGS) entry which is preliminary data.</text>
</comment>
<feature type="transmembrane region" description="Helical" evidence="1">
    <location>
        <begin position="88"/>
        <end position="110"/>
    </location>
</feature>
<feature type="transmembrane region" description="Helical" evidence="1">
    <location>
        <begin position="299"/>
        <end position="321"/>
    </location>
</feature>
<keyword evidence="1" id="KW-0472">Membrane</keyword>